<reference evidence="2" key="1">
    <citation type="submission" date="2023-08" db="EMBL/GenBank/DDBJ databases">
        <authorList>
            <person name="Messyasz A."/>
            <person name="Mannisto M.K."/>
            <person name="Kerkhof L.J."/>
            <person name="Haggblom M."/>
        </authorList>
    </citation>
    <scope>NUCLEOTIDE SEQUENCE</scope>
    <source>
        <strain evidence="2">X5P6</strain>
    </source>
</reference>
<dbReference type="KEGG" id="tpsc:RBB77_22255"/>
<feature type="transmembrane region" description="Helical" evidence="1">
    <location>
        <begin position="364"/>
        <end position="386"/>
    </location>
</feature>
<feature type="transmembrane region" description="Helical" evidence="1">
    <location>
        <begin position="41"/>
        <end position="63"/>
    </location>
</feature>
<feature type="transmembrane region" description="Helical" evidence="1">
    <location>
        <begin position="109"/>
        <end position="127"/>
    </location>
</feature>
<dbReference type="RefSeq" id="WP_353063951.1">
    <property type="nucleotide sequence ID" value="NZ_CP132942.1"/>
</dbReference>
<keyword evidence="1" id="KW-0472">Membrane</keyword>
<protein>
    <recommendedName>
        <fullName evidence="3">Glycosyltransferase RgtA/B/C/D-like domain-containing protein</fullName>
    </recommendedName>
</protein>
<feature type="transmembrane region" description="Helical" evidence="1">
    <location>
        <begin position="451"/>
        <end position="470"/>
    </location>
</feature>
<sequence length="635" mass="69689">MTPASLLHFIEALLWCALLFLSIAGYGAILLRLFSIRRPSITLAATSGFGVVIFLGGCLNLLHLITAPILIAITILGLLAAILLRVTFNHTETPASPPLLQKTSWASSFVPVLLILTALVFIVRIAATVHTQSYQASDDYNFYLAAPAKMLQLHHYAADPFSERRIMSSIGGNYFLQTLVLAVLPLTDVQMADRALGLLLLAFLAFALASEFNLTPPQRAIFVLLVFTTPQLVFNLTFVLLPSALFFALVYLAAHRKLLADNPTLEALLLGAVTGVIATTKSTYLPHGVIFVVCFALFQARRRGLSSGVKTLLLAALSCLIVMAPWMIANHATSGTWFYPSLGKGYQYSTYGLYPAPSGAGLSIILHKVVPFCAPLGLLLVLEWFLGDHDEQGEAILSLSAAALCATLLVGIGTGGDSVRRYNYPCIIPAMLLLYIVFSRRRNTFPGSRRWPILQTFTIIFIAYTAITTWRNKFTNEYDQIPIGLKAGLRDTPIVPPTVAAEYAAVQRAIPTNAGALATVTNSFLFDYRVNDIKIADYPGAASLPPGWPSRGDGNALAEYLLAHNLRYLVCSYAEFVGLDREAVKVLHDPSRTQWIHSEQAIIFRSHQQYAELAQTRRHLYDDGQIYVLDLAEQR</sequence>
<feature type="transmembrane region" description="Helical" evidence="1">
    <location>
        <begin position="166"/>
        <end position="184"/>
    </location>
</feature>
<name>A0AAU7ZQ69_9BACT</name>
<keyword evidence="1" id="KW-1133">Transmembrane helix</keyword>
<feature type="transmembrane region" description="Helical" evidence="1">
    <location>
        <begin position="196"/>
        <end position="212"/>
    </location>
</feature>
<proteinExistence type="predicted"/>
<feature type="transmembrane region" description="Helical" evidence="1">
    <location>
        <begin position="12"/>
        <end position="34"/>
    </location>
</feature>
<evidence type="ECO:0000256" key="1">
    <source>
        <dbReference type="SAM" id="Phobius"/>
    </source>
</evidence>
<dbReference type="EMBL" id="CP132942">
    <property type="protein sequence ID" value="XCB33107.1"/>
    <property type="molecule type" value="Genomic_DNA"/>
</dbReference>
<gene>
    <name evidence="2" type="ORF">RBB77_22255</name>
</gene>
<evidence type="ECO:0000313" key="2">
    <source>
        <dbReference type="EMBL" id="XCB33107.1"/>
    </source>
</evidence>
<feature type="transmembrane region" description="Helical" evidence="1">
    <location>
        <begin position="232"/>
        <end position="252"/>
    </location>
</feature>
<feature type="transmembrane region" description="Helical" evidence="1">
    <location>
        <begin position="422"/>
        <end position="439"/>
    </location>
</feature>
<dbReference type="AlphaFoldDB" id="A0AAU7ZQ69"/>
<evidence type="ECO:0008006" key="3">
    <source>
        <dbReference type="Google" id="ProtNLM"/>
    </source>
</evidence>
<accession>A0AAU7ZQ69</accession>
<organism evidence="2">
    <name type="scientific">Tunturiibacter psychrotolerans</name>
    <dbReference type="NCBI Taxonomy" id="3069686"/>
    <lineage>
        <taxon>Bacteria</taxon>
        <taxon>Pseudomonadati</taxon>
        <taxon>Acidobacteriota</taxon>
        <taxon>Terriglobia</taxon>
        <taxon>Terriglobales</taxon>
        <taxon>Acidobacteriaceae</taxon>
        <taxon>Tunturiibacter</taxon>
    </lineage>
</organism>
<reference evidence="2" key="2">
    <citation type="journal article" date="2024" name="Environ. Microbiol.">
        <title>Genome analysis and description of Tunturibacter gen. nov. expands the diversity of Terriglobia in tundra soils.</title>
        <authorList>
            <person name="Messyasz A."/>
            <person name="Mannisto M.K."/>
            <person name="Kerkhof L.J."/>
            <person name="Haggblom M.M."/>
        </authorList>
    </citation>
    <scope>NUCLEOTIDE SEQUENCE</scope>
    <source>
        <strain evidence="2">X5P6</strain>
    </source>
</reference>
<feature type="transmembrane region" description="Helical" evidence="1">
    <location>
        <begin position="312"/>
        <end position="329"/>
    </location>
</feature>
<keyword evidence="1" id="KW-0812">Transmembrane</keyword>
<feature type="transmembrane region" description="Helical" evidence="1">
    <location>
        <begin position="395"/>
        <end position="416"/>
    </location>
</feature>
<feature type="transmembrane region" description="Helical" evidence="1">
    <location>
        <begin position="69"/>
        <end position="88"/>
    </location>
</feature>